<keyword evidence="4 5" id="KW-0472">Membrane</keyword>
<comment type="subcellular location">
    <subcellularLocation>
        <location evidence="1 5">Membrane</location>
        <topology evidence="1 5">Multi-pass membrane protein</topology>
    </subcellularLocation>
</comment>
<dbReference type="Proteomes" id="UP000094801">
    <property type="component" value="Unassembled WGS sequence"/>
</dbReference>
<proteinExistence type="inferred from homology"/>
<dbReference type="InterPro" id="IPR004895">
    <property type="entry name" value="Prenylated_rab_accept_PRA1"/>
</dbReference>
<evidence type="ECO:0000256" key="4">
    <source>
        <dbReference type="ARBA" id="ARBA00023136"/>
    </source>
</evidence>
<organism evidence="6 7">
    <name type="scientific">[Candida] arabinofermentans NRRL YB-2248</name>
    <dbReference type="NCBI Taxonomy" id="983967"/>
    <lineage>
        <taxon>Eukaryota</taxon>
        <taxon>Fungi</taxon>
        <taxon>Dikarya</taxon>
        <taxon>Ascomycota</taxon>
        <taxon>Saccharomycotina</taxon>
        <taxon>Pichiomycetes</taxon>
        <taxon>Pichiales</taxon>
        <taxon>Pichiaceae</taxon>
        <taxon>Ogataea</taxon>
        <taxon>Ogataea/Candida clade</taxon>
    </lineage>
</organism>
<gene>
    <name evidence="6" type="ORF">CANARDRAFT_133206</name>
</gene>
<dbReference type="PANTHER" id="PTHR19317:SF0">
    <property type="entry name" value="PRENYLATED RAB ACCEPTOR PROTEIN 1"/>
    <property type="match status" value="1"/>
</dbReference>
<feature type="transmembrane region" description="Helical" evidence="5">
    <location>
        <begin position="72"/>
        <end position="104"/>
    </location>
</feature>
<dbReference type="GO" id="GO:0005794">
    <property type="term" value="C:Golgi apparatus"/>
    <property type="evidence" value="ECO:0007669"/>
    <property type="project" value="TreeGrafter"/>
</dbReference>
<dbReference type="STRING" id="983967.A0A1E4T3K1"/>
<evidence type="ECO:0000256" key="3">
    <source>
        <dbReference type="ARBA" id="ARBA00022989"/>
    </source>
</evidence>
<dbReference type="OrthoDB" id="63113at2759"/>
<dbReference type="Pfam" id="PF03208">
    <property type="entry name" value="PRA1"/>
    <property type="match status" value="1"/>
</dbReference>
<keyword evidence="7" id="KW-1185">Reference proteome</keyword>
<evidence type="ECO:0000313" key="6">
    <source>
        <dbReference type="EMBL" id="ODV86314.1"/>
    </source>
</evidence>
<name>A0A1E4T3K1_9ASCO</name>
<accession>A0A1E4T3K1</accession>
<evidence type="ECO:0000256" key="1">
    <source>
        <dbReference type="ARBA" id="ARBA00004141"/>
    </source>
</evidence>
<comment type="similarity">
    <text evidence="5">Belongs to the PRA1 family.</text>
</comment>
<protein>
    <recommendedName>
        <fullName evidence="5">PRA1 family protein</fullName>
    </recommendedName>
</protein>
<dbReference type="EMBL" id="KV453850">
    <property type="protein sequence ID" value="ODV86314.1"/>
    <property type="molecule type" value="Genomic_DNA"/>
</dbReference>
<evidence type="ECO:0000256" key="5">
    <source>
        <dbReference type="RuleBase" id="RU363107"/>
    </source>
</evidence>
<feature type="transmembrane region" description="Helical" evidence="5">
    <location>
        <begin position="125"/>
        <end position="141"/>
    </location>
</feature>
<keyword evidence="3 5" id="KW-1133">Transmembrane helix</keyword>
<evidence type="ECO:0000313" key="7">
    <source>
        <dbReference type="Proteomes" id="UP000094801"/>
    </source>
</evidence>
<reference evidence="7" key="1">
    <citation type="submission" date="2016-04" db="EMBL/GenBank/DDBJ databases">
        <title>Comparative genomics of biotechnologically important yeasts.</title>
        <authorList>
            <consortium name="DOE Joint Genome Institute"/>
            <person name="Riley R."/>
            <person name="Haridas S."/>
            <person name="Wolfe K.H."/>
            <person name="Lopes M.R."/>
            <person name="Hittinger C.T."/>
            <person name="Goker M."/>
            <person name="Salamov A."/>
            <person name="Wisecaver J."/>
            <person name="Long T.M."/>
            <person name="Aerts A.L."/>
            <person name="Barry K."/>
            <person name="Choi C."/>
            <person name="Clum A."/>
            <person name="Coughlan A.Y."/>
            <person name="Deshpande S."/>
            <person name="Douglass A.P."/>
            <person name="Hanson S.J."/>
            <person name="Klenk H.-P."/>
            <person name="Labutti K."/>
            <person name="Lapidus A."/>
            <person name="Lindquist E."/>
            <person name="Lipzen A."/>
            <person name="Meier-Kolthoff J.P."/>
            <person name="Ohm R.A."/>
            <person name="Otillar R.P."/>
            <person name="Pangilinan J."/>
            <person name="Peng Y."/>
            <person name="Rokas A."/>
            <person name="Rosa C.A."/>
            <person name="Scheuner C."/>
            <person name="Sibirny A.A."/>
            <person name="Slot J.C."/>
            <person name="Stielow J.B."/>
            <person name="Sun H."/>
            <person name="Kurtzman C.P."/>
            <person name="Blackwell M."/>
            <person name="Grigoriev I.V."/>
            <person name="Jeffries T.W."/>
        </authorList>
    </citation>
    <scope>NUCLEOTIDE SEQUENCE [LARGE SCALE GENOMIC DNA]</scope>
    <source>
        <strain evidence="7">NRRL YB-2248</strain>
    </source>
</reference>
<dbReference type="AlphaFoldDB" id="A0A1E4T3K1"/>
<dbReference type="GO" id="GO:0016020">
    <property type="term" value="C:membrane"/>
    <property type="evidence" value="ECO:0007669"/>
    <property type="project" value="UniProtKB-SubCell"/>
</dbReference>
<sequence>MSSFVPAQFSSFTSGFDFDKLRTDTTSSFQSRVKSLKKPQDFFDHRRISKPNNFFEVQQRVLFNLSYFSSNYLLIVGFISLYCILTNLPLLFLISFDVLSFYAIQKVFQNSDEINLKFFVLQKNSIYTTIILINLPILLFASPITTLIWLTSLSAIIVLCHAAFLEKPIEAAYAEVA</sequence>
<dbReference type="PANTHER" id="PTHR19317">
    <property type="entry name" value="PRENYLATED RAB ACCEPTOR 1-RELATED"/>
    <property type="match status" value="1"/>
</dbReference>
<keyword evidence="2 5" id="KW-0812">Transmembrane</keyword>
<evidence type="ECO:0000256" key="2">
    <source>
        <dbReference type="ARBA" id="ARBA00022692"/>
    </source>
</evidence>